<dbReference type="Pfam" id="PF03779">
    <property type="entry name" value="SPW"/>
    <property type="match status" value="1"/>
</dbReference>
<evidence type="ECO:0000259" key="2">
    <source>
        <dbReference type="Pfam" id="PF03779"/>
    </source>
</evidence>
<feature type="transmembrane region" description="Helical" evidence="1">
    <location>
        <begin position="35"/>
        <end position="56"/>
    </location>
</feature>
<comment type="caution">
    <text evidence="3">The sequence shown here is derived from an EMBL/GenBank/DDBJ whole genome shotgun (WGS) entry which is preliminary data.</text>
</comment>
<protein>
    <recommendedName>
        <fullName evidence="2">SPW repeat-containing integral membrane domain-containing protein</fullName>
    </recommendedName>
</protein>
<evidence type="ECO:0000256" key="1">
    <source>
        <dbReference type="SAM" id="Phobius"/>
    </source>
</evidence>
<keyword evidence="1" id="KW-1133">Transmembrane helix</keyword>
<keyword evidence="1" id="KW-0812">Transmembrane</keyword>
<sequence length="157" mass="17147">MMKWRKESALDLYNLVAAIFLLAAPWLFVQANPTAAIDLRISGAAIAIMSLAAIVAFSIWEEWINLVVGCWLIVSPWLLGFTHTRAMHFAIAAGAVVAFMALLELWLEYEKTHFRPGGAAGRRKAVGSAAGETEGCGSLSLSMTSSENRFALFRIML</sequence>
<keyword evidence="4" id="KW-1185">Reference proteome</keyword>
<feature type="transmembrane region" description="Helical" evidence="1">
    <location>
        <begin position="63"/>
        <end position="80"/>
    </location>
</feature>
<name>A0ABV4F6P2_BRAEL</name>
<reference evidence="3 4" key="1">
    <citation type="submission" date="2024-07" db="EMBL/GenBank/DDBJ databases">
        <title>Genomic Encyclopedia of Type Strains, Phase V (KMG-V): Genome sequencing to study the core and pangenomes of soil and plant-associated prokaryotes.</title>
        <authorList>
            <person name="Whitman W."/>
        </authorList>
    </citation>
    <scope>NUCLEOTIDE SEQUENCE [LARGE SCALE GENOMIC DNA]</scope>
    <source>
        <strain evidence="3 4">USDA 415</strain>
    </source>
</reference>
<feature type="transmembrane region" description="Helical" evidence="1">
    <location>
        <begin position="12"/>
        <end position="29"/>
    </location>
</feature>
<keyword evidence="1" id="KW-0472">Membrane</keyword>
<gene>
    <name evidence="3" type="ORF">ABIF29_005386</name>
</gene>
<proteinExistence type="predicted"/>
<feature type="domain" description="SPW repeat-containing integral membrane" evidence="2">
    <location>
        <begin position="11"/>
        <end position="102"/>
    </location>
</feature>
<evidence type="ECO:0000313" key="4">
    <source>
        <dbReference type="Proteomes" id="UP001565471"/>
    </source>
</evidence>
<dbReference type="Proteomes" id="UP001565471">
    <property type="component" value="Unassembled WGS sequence"/>
</dbReference>
<organism evidence="3 4">
    <name type="scientific">Bradyrhizobium elkanii</name>
    <dbReference type="NCBI Taxonomy" id="29448"/>
    <lineage>
        <taxon>Bacteria</taxon>
        <taxon>Pseudomonadati</taxon>
        <taxon>Pseudomonadota</taxon>
        <taxon>Alphaproteobacteria</taxon>
        <taxon>Hyphomicrobiales</taxon>
        <taxon>Nitrobacteraceae</taxon>
        <taxon>Bradyrhizobium</taxon>
    </lineage>
</organism>
<dbReference type="EMBL" id="JBGBZA010000002">
    <property type="protein sequence ID" value="MEY9318587.1"/>
    <property type="molecule type" value="Genomic_DNA"/>
</dbReference>
<accession>A0ABV4F6P2</accession>
<dbReference type="InterPro" id="IPR005530">
    <property type="entry name" value="SPW"/>
</dbReference>
<evidence type="ECO:0000313" key="3">
    <source>
        <dbReference type="EMBL" id="MEY9318587.1"/>
    </source>
</evidence>
<feature type="transmembrane region" description="Helical" evidence="1">
    <location>
        <begin position="86"/>
        <end position="107"/>
    </location>
</feature>